<sequence length="390" mass="44953">MSNATLEGLPTEIRLMIFRELLISSSELPHCVGPSTDVSWYPHASHRPKGGSSRTMHPEILATCRWYHEEAKQILYSENSFLLSTRWLEPSIHDYFDRKTLSRIPKALESSSLCHITHLVFDSWTLAKAFVAELDHVPQEQEWKKLPEKFPGVTSVTCIVAMTEEPGLLIETDKDSDYYSISNCWRATVTAFRKRQPPLKHLRYSFQLPPNGRNPLNLKDSYLYSSWNTPRSSSPGNYQAWLGPRPHKLMEAVRGNNNQALSTTSDAKNSHTVHPDAKFHLPLTFTLHQHRMRLVRKWLARKWVGSLMKYNPATGMHERPINYWTDCDPEELNCWDYTFQTYASFQHLPQVRVDISLTSTPSTQAKCEVIGEWGHMSRMEDLELTEPGTI</sequence>
<dbReference type="InterPro" id="IPR038883">
    <property type="entry name" value="AN11006-like"/>
</dbReference>
<dbReference type="EMBL" id="MU004233">
    <property type="protein sequence ID" value="KAF2671491.1"/>
    <property type="molecule type" value="Genomic_DNA"/>
</dbReference>
<dbReference type="AlphaFoldDB" id="A0A6A6UIW9"/>
<proteinExistence type="predicted"/>
<organism evidence="1 2">
    <name type="scientific">Microthyrium microscopicum</name>
    <dbReference type="NCBI Taxonomy" id="703497"/>
    <lineage>
        <taxon>Eukaryota</taxon>
        <taxon>Fungi</taxon>
        <taxon>Dikarya</taxon>
        <taxon>Ascomycota</taxon>
        <taxon>Pezizomycotina</taxon>
        <taxon>Dothideomycetes</taxon>
        <taxon>Dothideomycetes incertae sedis</taxon>
        <taxon>Microthyriales</taxon>
        <taxon>Microthyriaceae</taxon>
        <taxon>Microthyrium</taxon>
    </lineage>
</organism>
<evidence type="ECO:0000313" key="1">
    <source>
        <dbReference type="EMBL" id="KAF2671491.1"/>
    </source>
</evidence>
<dbReference type="PANTHER" id="PTHR42085:SF4">
    <property type="entry name" value="F-BOX DOMAIN-CONTAINING PROTEIN"/>
    <property type="match status" value="1"/>
</dbReference>
<reference evidence="1" key="1">
    <citation type="journal article" date="2020" name="Stud. Mycol.">
        <title>101 Dothideomycetes genomes: a test case for predicting lifestyles and emergence of pathogens.</title>
        <authorList>
            <person name="Haridas S."/>
            <person name="Albert R."/>
            <person name="Binder M."/>
            <person name="Bloem J."/>
            <person name="Labutti K."/>
            <person name="Salamov A."/>
            <person name="Andreopoulos B."/>
            <person name="Baker S."/>
            <person name="Barry K."/>
            <person name="Bills G."/>
            <person name="Bluhm B."/>
            <person name="Cannon C."/>
            <person name="Castanera R."/>
            <person name="Culley D."/>
            <person name="Daum C."/>
            <person name="Ezra D."/>
            <person name="Gonzalez J."/>
            <person name="Henrissat B."/>
            <person name="Kuo A."/>
            <person name="Liang C."/>
            <person name="Lipzen A."/>
            <person name="Lutzoni F."/>
            <person name="Magnuson J."/>
            <person name="Mondo S."/>
            <person name="Nolan M."/>
            <person name="Ohm R."/>
            <person name="Pangilinan J."/>
            <person name="Park H.-J."/>
            <person name="Ramirez L."/>
            <person name="Alfaro M."/>
            <person name="Sun H."/>
            <person name="Tritt A."/>
            <person name="Yoshinaga Y."/>
            <person name="Zwiers L.-H."/>
            <person name="Turgeon B."/>
            <person name="Goodwin S."/>
            <person name="Spatafora J."/>
            <person name="Crous P."/>
            <person name="Grigoriev I."/>
        </authorList>
    </citation>
    <scope>NUCLEOTIDE SEQUENCE</scope>
    <source>
        <strain evidence="1">CBS 115976</strain>
    </source>
</reference>
<name>A0A6A6UIW9_9PEZI</name>
<keyword evidence="2" id="KW-1185">Reference proteome</keyword>
<dbReference type="Proteomes" id="UP000799302">
    <property type="component" value="Unassembled WGS sequence"/>
</dbReference>
<gene>
    <name evidence="1" type="ORF">BT63DRAFT_423695</name>
</gene>
<protein>
    <recommendedName>
        <fullName evidence="3">F-box domain-containing protein</fullName>
    </recommendedName>
</protein>
<accession>A0A6A6UIW9</accession>
<evidence type="ECO:0000313" key="2">
    <source>
        <dbReference type="Proteomes" id="UP000799302"/>
    </source>
</evidence>
<evidence type="ECO:0008006" key="3">
    <source>
        <dbReference type="Google" id="ProtNLM"/>
    </source>
</evidence>
<dbReference type="PANTHER" id="PTHR42085">
    <property type="entry name" value="F-BOX DOMAIN-CONTAINING PROTEIN"/>
    <property type="match status" value="1"/>
</dbReference>
<dbReference type="OrthoDB" id="2951834at2759"/>